<feature type="transmembrane region" description="Helical" evidence="1">
    <location>
        <begin position="350"/>
        <end position="369"/>
    </location>
</feature>
<feature type="transmembrane region" description="Helical" evidence="1">
    <location>
        <begin position="271"/>
        <end position="290"/>
    </location>
</feature>
<keyword evidence="1" id="KW-1133">Transmembrane helix</keyword>
<feature type="transmembrane region" description="Helical" evidence="1">
    <location>
        <begin position="415"/>
        <end position="436"/>
    </location>
</feature>
<name>A0A921LTZ5_9ACTN</name>
<feature type="transmembrane region" description="Helical" evidence="1">
    <location>
        <begin position="154"/>
        <end position="175"/>
    </location>
</feature>
<feature type="transmembrane region" description="Helical" evidence="1">
    <location>
        <begin position="217"/>
        <end position="235"/>
    </location>
</feature>
<dbReference type="AlphaFoldDB" id="A0A921LTZ5"/>
<accession>A0A921LTZ5</accession>
<feature type="transmembrane region" description="Helical" evidence="1">
    <location>
        <begin position="480"/>
        <end position="500"/>
    </location>
</feature>
<reference evidence="2" key="1">
    <citation type="journal article" date="2021" name="PeerJ">
        <title>Extensive microbial diversity within the chicken gut microbiome revealed by metagenomics and culture.</title>
        <authorList>
            <person name="Gilroy R."/>
            <person name="Ravi A."/>
            <person name="Getino M."/>
            <person name="Pursley I."/>
            <person name="Horton D.L."/>
            <person name="Alikhan N.F."/>
            <person name="Baker D."/>
            <person name="Gharbi K."/>
            <person name="Hall N."/>
            <person name="Watson M."/>
            <person name="Adriaenssens E.M."/>
            <person name="Foster-Nyarko E."/>
            <person name="Jarju S."/>
            <person name="Secka A."/>
            <person name="Antonio M."/>
            <person name="Oren A."/>
            <person name="Chaudhuri R.R."/>
            <person name="La Ragione R."/>
            <person name="Hildebrand F."/>
            <person name="Pallen M.J."/>
        </authorList>
    </citation>
    <scope>NUCLEOTIDE SEQUENCE</scope>
    <source>
        <strain evidence="2">ChiHjej13B12-9602</strain>
    </source>
</reference>
<feature type="transmembrane region" description="Helical" evidence="1">
    <location>
        <begin position="247"/>
        <end position="265"/>
    </location>
</feature>
<dbReference type="EMBL" id="DYUZ01000029">
    <property type="protein sequence ID" value="HJG37846.1"/>
    <property type="molecule type" value="Genomic_DNA"/>
</dbReference>
<evidence type="ECO:0000256" key="1">
    <source>
        <dbReference type="SAM" id="Phobius"/>
    </source>
</evidence>
<comment type="caution">
    <text evidence="2">The sequence shown here is derived from an EMBL/GenBank/DDBJ whole genome shotgun (WGS) entry which is preliminary data.</text>
</comment>
<dbReference type="RefSeq" id="WP_273190880.1">
    <property type="nucleotide sequence ID" value="NZ_DYUZ01000029.1"/>
</dbReference>
<keyword evidence="1" id="KW-0472">Membrane</keyword>
<dbReference type="Proteomes" id="UP000753256">
    <property type="component" value="Unassembled WGS sequence"/>
</dbReference>
<feature type="transmembrane region" description="Helical" evidence="1">
    <location>
        <begin position="187"/>
        <end position="205"/>
    </location>
</feature>
<evidence type="ECO:0000313" key="3">
    <source>
        <dbReference type="Proteomes" id="UP000753256"/>
    </source>
</evidence>
<proteinExistence type="predicted"/>
<feature type="transmembrane region" description="Helical" evidence="1">
    <location>
        <begin position="69"/>
        <end position="91"/>
    </location>
</feature>
<feature type="transmembrane region" description="Helical" evidence="1">
    <location>
        <begin position="381"/>
        <end position="403"/>
    </location>
</feature>
<reference evidence="2" key="2">
    <citation type="submission" date="2021-09" db="EMBL/GenBank/DDBJ databases">
        <authorList>
            <person name="Gilroy R."/>
        </authorList>
    </citation>
    <scope>NUCLEOTIDE SEQUENCE</scope>
    <source>
        <strain evidence="2">ChiHjej13B12-9602</strain>
    </source>
</reference>
<protein>
    <submittedName>
        <fullName evidence="2">Uncharacterized protein</fullName>
    </submittedName>
</protein>
<organism evidence="2 3">
    <name type="scientific">Enorma phocaeensis</name>
    <dbReference type="NCBI Taxonomy" id="1871019"/>
    <lineage>
        <taxon>Bacteria</taxon>
        <taxon>Bacillati</taxon>
        <taxon>Actinomycetota</taxon>
        <taxon>Coriobacteriia</taxon>
        <taxon>Coriobacteriales</taxon>
        <taxon>Coriobacteriaceae</taxon>
        <taxon>Enorma</taxon>
    </lineage>
</organism>
<evidence type="ECO:0000313" key="2">
    <source>
        <dbReference type="EMBL" id="HJG37846.1"/>
    </source>
</evidence>
<feature type="transmembrane region" description="Helical" evidence="1">
    <location>
        <begin position="297"/>
        <end position="316"/>
    </location>
</feature>
<keyword evidence="1" id="KW-0812">Transmembrane</keyword>
<sequence>METETQHTPAARAAADSSQSAADHVAAHFAPARATGARGQDLSRSALAADEVGSAHRELGCRRTDPVRVLAAALCIIVALALGVMVAISAFDHSYADDWHYGVDAHLALEAGEGLSGAVAAALQQTLDTFESWQGTYSAIFLMSLQPGVFSESLYGLGAVFIIAVLVLATGYAVGVAVRDVAGGDRSSWLVLTCLVLFLQTQLVPSPVEAFWWYNSAIYYTFYHSLMLFGAGLVVRLLRGRTRRGPLTAGGTAVRTLALCALAFVVAGGNFVTGIVCVLALLAVTVAGIVRVRTRALALVPALAILVCGFACSMAAPGNAERQVTQFPGDGAGVVGTMARSALAGFEYSLLWINGLLVVALLLTVPVFWRLAQRNACSYRLPALPVLVMLALFMASFTPTFFSMGNVGPGRVQNIRYDLFVMASMLCAGWLVGWVARRWERLHGVARAEDGAPLGAAYADLVLKRETSQSASAPHPARVLGAYFGAVALTLVVVLAALAVDERHRDDLTSISAAASLISGEAADYDEQVRARLAYLEETPESQVEVAYYTAGPKVLFMGDIRDNMDNYINYRLAQWYGKDSVIGYNPNLR</sequence>
<gene>
    <name evidence="2" type="ORF">K8V70_08320</name>
</gene>